<dbReference type="InterPro" id="IPR003107">
    <property type="entry name" value="HAT"/>
</dbReference>
<comment type="subunit">
    <text evidence="3">Associated with the spliceosome.</text>
</comment>
<keyword evidence="8" id="KW-0539">Nucleus</keyword>
<keyword evidence="6" id="KW-0677">Repeat</keyword>
<dbReference type="InterPro" id="IPR055433">
    <property type="entry name" value="HAT_Syf1-like_N"/>
</dbReference>
<dbReference type="Proteomes" id="UP001642482">
    <property type="component" value="Unassembled WGS sequence"/>
</dbReference>
<evidence type="ECO:0000256" key="6">
    <source>
        <dbReference type="ARBA" id="ARBA00022737"/>
    </source>
</evidence>
<feature type="region of interest" description="Disordered" evidence="11">
    <location>
        <begin position="669"/>
        <end position="706"/>
    </location>
</feature>
<dbReference type="Pfam" id="PF23233">
    <property type="entry name" value="HAT_Syf1_CNRKL1_N"/>
    <property type="match status" value="2"/>
</dbReference>
<feature type="domain" description="Pre-mRNA-splicing factor Syf1/CRNKL1-like C-terminal HAT-repeats" evidence="12">
    <location>
        <begin position="213"/>
        <end position="305"/>
    </location>
</feature>
<evidence type="ECO:0000256" key="9">
    <source>
        <dbReference type="ARBA" id="ARBA00037040"/>
    </source>
</evidence>
<dbReference type="Pfam" id="PF23231">
    <property type="entry name" value="HAT_Syf1_CNRKL1_C"/>
    <property type="match status" value="1"/>
</dbReference>
<proteinExistence type="inferred from homology"/>
<dbReference type="Pfam" id="PF23241">
    <property type="entry name" value="HAT_PRP39_C"/>
    <property type="match status" value="1"/>
</dbReference>
<protein>
    <submittedName>
        <fullName evidence="14">NineTeen Complex (NTC) component</fullName>
    </submittedName>
</protein>
<feature type="domain" description="Pre-mRNA-splicing factor Syf1-like N-terminal HAT-repeats" evidence="13">
    <location>
        <begin position="59"/>
        <end position="203"/>
    </location>
</feature>
<evidence type="ECO:0000256" key="1">
    <source>
        <dbReference type="ARBA" id="ARBA00004123"/>
    </source>
</evidence>
<comment type="caution">
    <text evidence="14">The sequence shown here is derived from an EMBL/GenBank/DDBJ whole genome shotgun (WGS) entry which is preliminary data.</text>
</comment>
<feature type="compositionally biased region" description="Low complexity" evidence="11">
    <location>
        <begin position="676"/>
        <end position="697"/>
    </location>
</feature>
<dbReference type="PANTHER" id="PTHR11246:SF3">
    <property type="entry name" value="CROOKED NECK-LIKE PROTEIN 1"/>
    <property type="match status" value="1"/>
</dbReference>
<dbReference type="InterPro" id="IPR059164">
    <property type="entry name" value="HAT_PRP39_C"/>
</dbReference>
<accession>A0ABP0BA78</accession>
<evidence type="ECO:0000256" key="10">
    <source>
        <dbReference type="PROSITE-ProRule" id="PRU00339"/>
    </source>
</evidence>
<dbReference type="PROSITE" id="PS50005">
    <property type="entry name" value="TPR"/>
    <property type="match status" value="1"/>
</dbReference>
<dbReference type="InterPro" id="IPR055430">
    <property type="entry name" value="HAT_Syf1_CNRKL1_C"/>
</dbReference>
<evidence type="ECO:0000256" key="8">
    <source>
        <dbReference type="ARBA" id="ARBA00023242"/>
    </source>
</evidence>
<evidence type="ECO:0000256" key="7">
    <source>
        <dbReference type="ARBA" id="ARBA00023187"/>
    </source>
</evidence>
<evidence type="ECO:0000256" key="2">
    <source>
        <dbReference type="ARBA" id="ARBA00008644"/>
    </source>
</evidence>
<dbReference type="InterPro" id="IPR019734">
    <property type="entry name" value="TPR_rpt"/>
</dbReference>
<evidence type="ECO:0000313" key="15">
    <source>
        <dbReference type="Proteomes" id="UP001642482"/>
    </source>
</evidence>
<comment type="subcellular location">
    <subcellularLocation>
        <location evidence="1">Nucleus</location>
    </subcellularLocation>
</comment>
<keyword evidence="10" id="KW-0802">TPR repeat</keyword>
<evidence type="ECO:0000256" key="5">
    <source>
        <dbReference type="ARBA" id="ARBA00022728"/>
    </source>
</evidence>
<name>A0ABP0BA78_9PEZI</name>
<evidence type="ECO:0000256" key="11">
    <source>
        <dbReference type="SAM" id="MobiDB-lite"/>
    </source>
</evidence>
<evidence type="ECO:0000256" key="3">
    <source>
        <dbReference type="ARBA" id="ARBA00011524"/>
    </source>
</evidence>
<evidence type="ECO:0000259" key="12">
    <source>
        <dbReference type="Pfam" id="PF23231"/>
    </source>
</evidence>
<reference evidence="14 15" key="1">
    <citation type="submission" date="2024-01" db="EMBL/GenBank/DDBJ databases">
        <authorList>
            <person name="Allen C."/>
            <person name="Tagirdzhanova G."/>
        </authorList>
    </citation>
    <scope>NUCLEOTIDE SEQUENCE [LARGE SCALE GENOMIC DNA]</scope>
</reference>
<organism evidence="14 15">
    <name type="scientific">Sporothrix eucalyptigena</name>
    <dbReference type="NCBI Taxonomy" id="1812306"/>
    <lineage>
        <taxon>Eukaryota</taxon>
        <taxon>Fungi</taxon>
        <taxon>Dikarya</taxon>
        <taxon>Ascomycota</taxon>
        <taxon>Pezizomycotina</taxon>
        <taxon>Sordariomycetes</taxon>
        <taxon>Sordariomycetidae</taxon>
        <taxon>Ophiostomatales</taxon>
        <taxon>Ophiostomataceae</taxon>
        <taxon>Sporothrix</taxon>
    </lineage>
</organism>
<dbReference type="EMBL" id="CAWUHD010000020">
    <property type="protein sequence ID" value="CAK7216436.1"/>
    <property type="molecule type" value="Genomic_DNA"/>
</dbReference>
<feature type="domain" description="Pre-mRNA-splicing factor Syf1-like N-terminal HAT-repeats" evidence="13">
    <location>
        <begin position="308"/>
        <end position="465"/>
    </location>
</feature>
<sequence length="706" mass="83946">MESRGPPRVKNKAAAPVQISAEQLLREAVDRQELPLQAPTTRFEDLEELHEFQGRKRREYENYIRRARTNLRQWLQYAHFELDQKELARARSVFERALDVLPNSIPLWIKYIEAEIKTRNIAHARNLLDRAITRMPRVDKLWYKYLYVEEMLGNVSGTRQIFDRWLKWEPAEEVWNAYIRLEKRYNEYDRARDIFRSYTIVHPYPRTWIKWAKFEEEFGTSDLVREVFQTAVESLGDEYVDEKLFISYARFEAKLKEYERARAIYKFGLDNLPRARSMQLHKEYTTFEKQFGDREGIEDIVVSKRRRQYEEQVQENPKNYDVWFDWARLEETTGNIDRIREVYEKAVAQVPPAQEKRLWRRYIFLWLFYALWEETDAKNPERARQIYDTCLGLIPHNKFTFAKVWLQKALFEVRQGELTAARKTLGRAIGMAPKDKLFKGYIELEKKLFEFQRCRTLYEKHIIYNPANCGTWIQWAELERGLDDLDRARAIFDMGINQPVLDMPEVLWKAYIDFEEEEGEYERTRELYERLLERTDHPKVWISYAQFEINIPEEAEDNENEGEEQPVSEEAKARARKVFERAHDSFRDKELKAERVALLNAWLAFEKTHGTEEDAAKIQKQMPRRTKKKRRLEDGSFEEYVDYVFPADDRQAKNAMNLLAMAQAWKKTGGTVTTTAPAMAPAEPEAASSPSASSPSSRGEDDEDRD</sequence>
<gene>
    <name evidence="14" type="primary">CLF1</name>
    <name evidence="14" type="ORF">SEUCBS140593_002868</name>
</gene>
<keyword evidence="15" id="KW-1185">Reference proteome</keyword>
<evidence type="ECO:0000313" key="14">
    <source>
        <dbReference type="EMBL" id="CAK7216436.1"/>
    </source>
</evidence>
<comment type="similarity">
    <text evidence="2">Belongs to the crooked-neck family.</text>
</comment>
<keyword evidence="5" id="KW-0747">Spliceosome</keyword>
<comment type="function">
    <text evidence="9">Involved in pre-mRNA splicing and cell cycle progression. Required for the spliceosome assembly and initiation of the DNA replication.</text>
</comment>
<dbReference type="SMART" id="SM00386">
    <property type="entry name" value="HAT"/>
    <property type="match status" value="15"/>
</dbReference>
<dbReference type="Gene3D" id="1.25.40.10">
    <property type="entry name" value="Tetratricopeptide repeat domain"/>
    <property type="match status" value="3"/>
</dbReference>
<keyword evidence="7" id="KW-0508">mRNA splicing</keyword>
<dbReference type="PANTHER" id="PTHR11246">
    <property type="entry name" value="PRE-MRNA SPLICING FACTOR"/>
    <property type="match status" value="1"/>
</dbReference>
<feature type="repeat" description="TPR" evidence="10">
    <location>
        <begin position="71"/>
        <end position="104"/>
    </location>
</feature>
<dbReference type="InterPro" id="IPR045075">
    <property type="entry name" value="Syf1-like"/>
</dbReference>
<keyword evidence="4" id="KW-0507">mRNA processing</keyword>
<evidence type="ECO:0000259" key="13">
    <source>
        <dbReference type="Pfam" id="PF23233"/>
    </source>
</evidence>
<dbReference type="InterPro" id="IPR011990">
    <property type="entry name" value="TPR-like_helical_dom_sf"/>
</dbReference>
<evidence type="ECO:0000256" key="4">
    <source>
        <dbReference type="ARBA" id="ARBA00022664"/>
    </source>
</evidence>
<dbReference type="SUPFAM" id="SSF48452">
    <property type="entry name" value="TPR-like"/>
    <property type="match status" value="2"/>
</dbReference>